<evidence type="ECO:0000256" key="1">
    <source>
        <dbReference type="SAM" id="Phobius"/>
    </source>
</evidence>
<sequence length="318" mass="34241">MKYNLEKILVSLSLLALPLATDAENLILTSPKTSYRVGDSFSVSLVLDTKGKSINTLSGIVVVPKEKLQIVDVRYGSSIISLWVERPTLNTSVGTISFTGGIPGGFSGSAGPILSFGVKAKADGAATISIKDFTVLLNDGNGTKLAGATAGALKFSIAEAQTPKPTEPKAGEVPPKVEEVYAPPPDIIPPEHFVPLVSRHPSVADNKYFASFFAVDKDSGISRYQVYEEPLIVSLITAKFNTKPQDAESPYVLSGQLWTYKVTVRACDQAGNCVERYAMKPLSPAVEAGGVLILVILTVFTTRWLSTRDPRRPRRRMV</sequence>
<keyword evidence="2" id="KW-0732">Signal</keyword>
<reference evidence="3 4" key="1">
    <citation type="journal article" date="2015" name="Nature">
        <title>rRNA introns, odd ribosomes, and small enigmatic genomes across a large radiation of phyla.</title>
        <authorList>
            <person name="Brown C.T."/>
            <person name="Hug L.A."/>
            <person name="Thomas B.C."/>
            <person name="Sharon I."/>
            <person name="Castelle C.J."/>
            <person name="Singh A."/>
            <person name="Wilkins M.J."/>
            <person name="Williams K.H."/>
            <person name="Banfield J.F."/>
        </authorList>
    </citation>
    <scope>NUCLEOTIDE SEQUENCE [LARGE SCALE GENOMIC DNA]</scope>
</reference>
<keyword evidence="1" id="KW-0472">Membrane</keyword>
<evidence type="ECO:0000313" key="3">
    <source>
        <dbReference type="EMBL" id="KKT58961.1"/>
    </source>
</evidence>
<evidence type="ECO:0000256" key="2">
    <source>
        <dbReference type="SAM" id="SignalP"/>
    </source>
</evidence>
<accession>A0A0G1IHW8</accession>
<evidence type="ECO:0000313" key="4">
    <source>
        <dbReference type="Proteomes" id="UP000034087"/>
    </source>
</evidence>
<feature type="signal peptide" evidence="2">
    <location>
        <begin position="1"/>
        <end position="23"/>
    </location>
</feature>
<dbReference type="GO" id="GO:0030246">
    <property type="term" value="F:carbohydrate binding"/>
    <property type="evidence" value="ECO:0007669"/>
    <property type="project" value="InterPro"/>
</dbReference>
<dbReference type="EMBL" id="LCIR01000028">
    <property type="protein sequence ID" value="KKT58961.1"/>
    <property type="molecule type" value="Genomic_DNA"/>
</dbReference>
<dbReference type="SUPFAM" id="SSF49384">
    <property type="entry name" value="Carbohydrate-binding domain"/>
    <property type="match status" value="1"/>
</dbReference>
<evidence type="ECO:0008006" key="5">
    <source>
        <dbReference type="Google" id="ProtNLM"/>
    </source>
</evidence>
<feature type="transmembrane region" description="Helical" evidence="1">
    <location>
        <begin position="288"/>
        <end position="306"/>
    </location>
</feature>
<keyword evidence="1" id="KW-1133">Transmembrane helix</keyword>
<dbReference type="AlphaFoldDB" id="A0A0G1IHW8"/>
<gene>
    <name evidence="3" type="ORF">UW53_C0028G0004</name>
</gene>
<dbReference type="CDD" id="cd08547">
    <property type="entry name" value="Type_II_cohesin"/>
    <property type="match status" value="1"/>
</dbReference>
<name>A0A0G1IHW8_9BACT</name>
<comment type="caution">
    <text evidence="3">The sequence shown here is derived from an EMBL/GenBank/DDBJ whole genome shotgun (WGS) entry which is preliminary data.</text>
</comment>
<dbReference type="InterPro" id="IPR008965">
    <property type="entry name" value="CBM2/CBM3_carb-bd_dom_sf"/>
</dbReference>
<dbReference type="Proteomes" id="UP000034087">
    <property type="component" value="Unassembled WGS sequence"/>
</dbReference>
<keyword evidence="1" id="KW-0812">Transmembrane</keyword>
<feature type="chain" id="PRO_5002537731" description="Cohesin domain-containing protein" evidence="2">
    <location>
        <begin position="24"/>
        <end position="318"/>
    </location>
</feature>
<proteinExistence type="predicted"/>
<dbReference type="Gene3D" id="2.60.40.680">
    <property type="match status" value="1"/>
</dbReference>
<protein>
    <recommendedName>
        <fullName evidence="5">Cohesin domain-containing protein</fullName>
    </recommendedName>
</protein>
<organism evidence="3 4">
    <name type="scientific">Candidatus Giovannonibacteria bacterium GW2011_GWA1_44_25</name>
    <dbReference type="NCBI Taxonomy" id="1618645"/>
    <lineage>
        <taxon>Bacteria</taxon>
        <taxon>Candidatus Giovannoniibacteriota</taxon>
    </lineage>
</organism>